<accession>A0A7X1EJZ2</accession>
<dbReference type="AlphaFoldDB" id="A0A7X1EJZ2"/>
<proteinExistence type="predicted"/>
<evidence type="ECO:0000313" key="1">
    <source>
        <dbReference type="EMBL" id="MBC2622906.1"/>
    </source>
</evidence>
<comment type="caution">
    <text evidence="1">The sequence shown here is derived from an EMBL/GenBank/DDBJ whole genome shotgun (WGS) entry which is preliminary data.</text>
</comment>
<name>A0A7X1EJZ2_9ENTR</name>
<dbReference type="Proteomes" id="UP000548504">
    <property type="component" value="Unassembled WGS sequence"/>
</dbReference>
<reference evidence="1 2" key="1">
    <citation type="submission" date="2020-08" db="EMBL/GenBank/DDBJ databases">
        <title>Emergence and comparative genomics analysis of Citrobacter in Fennec fox imported from North Africa to China.</title>
        <authorList>
            <person name="Zheng B."/>
        </authorList>
    </citation>
    <scope>NUCLEOTIDE SEQUENCE [LARGE SCALE GENOMIC DNA]</scope>
    <source>
        <strain evidence="1 2">FF141</strain>
    </source>
</reference>
<evidence type="ECO:0008006" key="3">
    <source>
        <dbReference type="Google" id="ProtNLM"/>
    </source>
</evidence>
<evidence type="ECO:0000313" key="2">
    <source>
        <dbReference type="Proteomes" id="UP000548504"/>
    </source>
</evidence>
<dbReference type="RefSeq" id="WP_185656669.1">
    <property type="nucleotide sequence ID" value="NZ_JACLAG010000012.1"/>
</dbReference>
<gene>
    <name evidence="1" type="ORF">H7I73_25055</name>
</gene>
<organism evidence="1 2">
    <name type="scientific">Citrobacter cronae</name>
    <dbReference type="NCBI Taxonomy" id="1748967"/>
    <lineage>
        <taxon>Bacteria</taxon>
        <taxon>Pseudomonadati</taxon>
        <taxon>Pseudomonadota</taxon>
        <taxon>Gammaproteobacteria</taxon>
        <taxon>Enterobacterales</taxon>
        <taxon>Enterobacteriaceae</taxon>
        <taxon>Citrobacter</taxon>
        <taxon>Citrobacter freundii complex</taxon>
    </lineage>
</organism>
<protein>
    <recommendedName>
        <fullName evidence="3">DUF4238 domain-containing protein</fullName>
    </recommendedName>
</protein>
<sequence>MSKGTFQNYQHYLPATYIRHFKITSEDPKTGKDTVYGFVKKDATKKQIKERITFLNATKICGQERRHTLYIDGDRDNFIEDSFKILEDCYPGFVDAMWQFYKLKEHFKNASGSHYFVRRHWLLGKLSEKKFARSIVCSGLHEIDFNDLKNMAIFMARFLCYRNKGMDDFFDKGSMPKLKNINTTIKKVLNTNKDLIPSGASIIPRSEWRSLLSILKEGGMYLVNADSGQRREMFYLLRKMHRFMALPFSSITNESSCRVYLYSAPKGYAIVSSDFPFIFLKNDFSFDNGCVFTISPGLALIFKGAKVALSKPEKVSNLISRQNVIQARQYVFSAEKERLDIFTKDITPILTQSYGKRK</sequence>
<dbReference type="EMBL" id="JACLAG010000012">
    <property type="protein sequence ID" value="MBC2622906.1"/>
    <property type="molecule type" value="Genomic_DNA"/>
</dbReference>